<protein>
    <submittedName>
        <fullName evidence="2">Uncharacterized protein</fullName>
    </submittedName>
</protein>
<evidence type="ECO:0000313" key="3">
    <source>
        <dbReference type="Proteomes" id="UP000517694"/>
    </source>
</evidence>
<accession>A0A7X1HWK1</accession>
<dbReference type="EMBL" id="JACMHY010000002">
    <property type="protein sequence ID" value="MBC2864522.1"/>
    <property type="molecule type" value="Genomic_DNA"/>
</dbReference>
<name>A0A7X1HWK1_9ACTN</name>
<dbReference type="RefSeq" id="WP_185946878.1">
    <property type="nucleotide sequence ID" value="NZ_JACMHY010000002.1"/>
</dbReference>
<keyword evidence="3" id="KW-1185">Reference proteome</keyword>
<feature type="compositionally biased region" description="Gly residues" evidence="1">
    <location>
        <begin position="114"/>
        <end position="131"/>
    </location>
</feature>
<dbReference type="AlphaFoldDB" id="A0A7X1HWK1"/>
<dbReference type="Proteomes" id="UP000517694">
    <property type="component" value="Unassembled WGS sequence"/>
</dbReference>
<proteinExistence type="predicted"/>
<sequence>MAEQKSSSLLTAPLHGAASVLRRVPGAGVVGRAAQETLDRVGAMSPRGRRMAVYTGAGVLGVAGVVEWPVALTGAAVAWLTQPRPERSAPAQALEETTDGGQSAAAQPAAGEAAPGGGPETGEGAPEGGTGATEPARKRAPNRKAAPAQDVGSAALTSSPPSPQAAARSRSAPDTGATGRPAVEQPKTSTEGPATGRSAPGQASSGPLGPTARPGRTTR</sequence>
<evidence type="ECO:0000256" key="1">
    <source>
        <dbReference type="SAM" id="MobiDB-lite"/>
    </source>
</evidence>
<feature type="compositionally biased region" description="Low complexity" evidence="1">
    <location>
        <begin position="100"/>
        <end position="113"/>
    </location>
</feature>
<reference evidence="2 3" key="1">
    <citation type="submission" date="2020-08" db="EMBL/GenBank/DDBJ databases">
        <title>Whole-Genome Sequence of French Clinical Streptomyces mexicanus Strain Q0842.</title>
        <authorList>
            <person name="Boxberger M."/>
            <person name="La Scola B."/>
        </authorList>
    </citation>
    <scope>NUCLEOTIDE SEQUENCE [LARGE SCALE GENOMIC DNA]</scope>
    <source>
        <strain evidence="2 3">Marseille-Q0842</strain>
    </source>
</reference>
<feature type="compositionally biased region" description="Low complexity" evidence="1">
    <location>
        <begin position="143"/>
        <end position="173"/>
    </location>
</feature>
<organism evidence="2 3">
    <name type="scientific">Streptomyces mexicanus</name>
    <dbReference type="NCBI Taxonomy" id="178566"/>
    <lineage>
        <taxon>Bacteria</taxon>
        <taxon>Bacillati</taxon>
        <taxon>Actinomycetota</taxon>
        <taxon>Actinomycetes</taxon>
        <taxon>Kitasatosporales</taxon>
        <taxon>Streptomycetaceae</taxon>
        <taxon>Streptomyces</taxon>
    </lineage>
</organism>
<feature type="region of interest" description="Disordered" evidence="1">
    <location>
        <begin position="83"/>
        <end position="219"/>
    </location>
</feature>
<comment type="caution">
    <text evidence="2">The sequence shown here is derived from an EMBL/GenBank/DDBJ whole genome shotgun (WGS) entry which is preliminary data.</text>
</comment>
<evidence type="ECO:0000313" key="2">
    <source>
        <dbReference type="EMBL" id="MBC2864522.1"/>
    </source>
</evidence>
<gene>
    <name evidence="2" type="ORF">H1R13_05795</name>
</gene>